<feature type="transmembrane region" description="Helical" evidence="9">
    <location>
        <begin position="178"/>
        <end position="195"/>
    </location>
</feature>
<proteinExistence type="inferred from homology"/>
<evidence type="ECO:0000256" key="4">
    <source>
        <dbReference type="ARBA" id="ARBA00022475"/>
    </source>
</evidence>
<dbReference type="GO" id="GO:0140359">
    <property type="term" value="F:ABC-type transporter activity"/>
    <property type="evidence" value="ECO:0007669"/>
    <property type="project" value="InterPro"/>
</dbReference>
<gene>
    <name evidence="11" type="ORF">GN331_05805</name>
</gene>
<comment type="caution">
    <text evidence="11">The sequence shown here is derived from an EMBL/GenBank/DDBJ whole genome shotgun (WGS) entry which is preliminary data.</text>
</comment>
<evidence type="ECO:0000256" key="8">
    <source>
        <dbReference type="ARBA" id="ARBA00023136"/>
    </source>
</evidence>
<feature type="domain" description="ABC-2 type transporter transmembrane" evidence="10">
    <location>
        <begin position="26"/>
        <end position="223"/>
    </location>
</feature>
<keyword evidence="7" id="KW-0762">Sugar transport</keyword>
<dbReference type="GO" id="GO:0005886">
    <property type="term" value="C:plasma membrane"/>
    <property type="evidence" value="ECO:0007669"/>
    <property type="project" value="UniProtKB-SubCell"/>
</dbReference>
<sequence length="264" mass="30151">MPIGTFGRDLAATLREPAFWGYSSWLDILVKYRRTSIGPVWMVLPPFVFVVLLGTIYSQLMHFPPQHYLPFLGVGYLLWRVIIQVITESTSVLRNHKSFIFDGRVRLTDYFLRTLSKAMFYFVASLPILAGVFAWSDEMHVANLATLLVTMPVFLLGMLWLAAHLALFGARFPDTAEFTNTILIFAFLVTPILWYPQQAHGGHVLTMVTRANPAAHLINFVRDPLLGKMPDAYTLWFVGIFVVVGGLSTSWLYRRYGRYVPLWI</sequence>
<dbReference type="PANTHER" id="PTHR30413">
    <property type="entry name" value="INNER MEMBRANE TRANSPORT PERMEASE"/>
    <property type="match status" value="1"/>
</dbReference>
<keyword evidence="6 9" id="KW-1133">Transmembrane helix</keyword>
<reference evidence="11 12" key="1">
    <citation type="submission" date="2019-12" db="EMBL/GenBank/DDBJ databases">
        <authorList>
            <person name="Xu J."/>
        </authorList>
    </citation>
    <scope>NUCLEOTIDE SEQUENCE [LARGE SCALE GENOMIC DNA]</scope>
    <source>
        <strain evidence="11 12">HX-5-24</strain>
    </source>
</reference>
<evidence type="ECO:0000256" key="3">
    <source>
        <dbReference type="ARBA" id="ARBA00022448"/>
    </source>
</evidence>
<feature type="transmembrane region" description="Helical" evidence="9">
    <location>
        <begin position="118"/>
        <end position="135"/>
    </location>
</feature>
<organism evidence="11 12">
    <name type="scientific">Noviluteimonas gilva</name>
    <dbReference type="NCBI Taxonomy" id="2682097"/>
    <lineage>
        <taxon>Bacteria</taxon>
        <taxon>Pseudomonadati</taxon>
        <taxon>Pseudomonadota</taxon>
        <taxon>Gammaproteobacteria</taxon>
        <taxon>Lysobacterales</taxon>
        <taxon>Lysobacteraceae</taxon>
        <taxon>Noviluteimonas</taxon>
    </lineage>
</organism>
<keyword evidence="8 9" id="KW-0472">Membrane</keyword>
<name>A0A7C9LG71_9GAMM</name>
<evidence type="ECO:0000256" key="6">
    <source>
        <dbReference type="ARBA" id="ARBA00022989"/>
    </source>
</evidence>
<evidence type="ECO:0000256" key="1">
    <source>
        <dbReference type="ARBA" id="ARBA00004651"/>
    </source>
</evidence>
<feature type="transmembrane region" description="Helical" evidence="9">
    <location>
        <begin position="233"/>
        <end position="253"/>
    </location>
</feature>
<keyword evidence="7" id="KW-0625">Polysaccharide transport</keyword>
<evidence type="ECO:0000256" key="7">
    <source>
        <dbReference type="ARBA" id="ARBA00023047"/>
    </source>
</evidence>
<keyword evidence="4" id="KW-1003">Cell membrane</keyword>
<evidence type="ECO:0000256" key="2">
    <source>
        <dbReference type="ARBA" id="ARBA00007783"/>
    </source>
</evidence>
<accession>A0A7C9LG71</accession>
<feature type="transmembrane region" description="Helical" evidence="9">
    <location>
        <begin position="67"/>
        <end position="87"/>
    </location>
</feature>
<evidence type="ECO:0000313" key="12">
    <source>
        <dbReference type="Proteomes" id="UP000479692"/>
    </source>
</evidence>
<keyword evidence="5 9" id="KW-0812">Transmembrane</keyword>
<dbReference type="PANTHER" id="PTHR30413:SF10">
    <property type="entry name" value="CAPSULE POLYSACCHARIDE EXPORT INNER-MEMBRANE PROTEIN CTRC"/>
    <property type="match status" value="1"/>
</dbReference>
<evidence type="ECO:0000313" key="11">
    <source>
        <dbReference type="EMBL" id="MUV13721.1"/>
    </source>
</evidence>
<protein>
    <recommendedName>
        <fullName evidence="10">ABC-2 type transporter transmembrane domain-containing protein</fullName>
    </recommendedName>
</protein>
<dbReference type="EMBL" id="WOXT01000001">
    <property type="protein sequence ID" value="MUV13721.1"/>
    <property type="molecule type" value="Genomic_DNA"/>
</dbReference>
<evidence type="ECO:0000256" key="5">
    <source>
        <dbReference type="ARBA" id="ARBA00022692"/>
    </source>
</evidence>
<dbReference type="GO" id="GO:0015920">
    <property type="term" value="P:lipopolysaccharide transport"/>
    <property type="evidence" value="ECO:0007669"/>
    <property type="project" value="TreeGrafter"/>
</dbReference>
<evidence type="ECO:0000259" key="10">
    <source>
        <dbReference type="Pfam" id="PF01061"/>
    </source>
</evidence>
<comment type="subcellular location">
    <subcellularLocation>
        <location evidence="1">Cell membrane</location>
        <topology evidence="1">Multi-pass membrane protein</topology>
    </subcellularLocation>
</comment>
<feature type="transmembrane region" description="Helical" evidence="9">
    <location>
        <begin position="40"/>
        <end position="61"/>
    </location>
</feature>
<dbReference type="Proteomes" id="UP000479692">
    <property type="component" value="Unassembled WGS sequence"/>
</dbReference>
<comment type="similarity">
    <text evidence="2">Belongs to the ABC-2 integral membrane protein family.</text>
</comment>
<dbReference type="AlphaFoldDB" id="A0A7C9LG71"/>
<keyword evidence="3" id="KW-0813">Transport</keyword>
<dbReference type="Pfam" id="PF01061">
    <property type="entry name" value="ABC2_membrane"/>
    <property type="match status" value="1"/>
</dbReference>
<dbReference type="GO" id="GO:0015774">
    <property type="term" value="P:polysaccharide transport"/>
    <property type="evidence" value="ECO:0007669"/>
    <property type="project" value="UniProtKB-KW"/>
</dbReference>
<evidence type="ECO:0000256" key="9">
    <source>
        <dbReference type="SAM" id="Phobius"/>
    </source>
</evidence>
<dbReference type="InterPro" id="IPR013525">
    <property type="entry name" value="ABC2_TM"/>
</dbReference>
<keyword evidence="12" id="KW-1185">Reference proteome</keyword>
<feature type="transmembrane region" description="Helical" evidence="9">
    <location>
        <begin position="141"/>
        <end position="166"/>
    </location>
</feature>
<dbReference type="RefSeq" id="WP_156640899.1">
    <property type="nucleotide sequence ID" value="NZ_WOXT01000001.1"/>
</dbReference>